<keyword evidence="2" id="KW-0732">Signal</keyword>
<feature type="signal peptide" evidence="2">
    <location>
        <begin position="1"/>
        <end position="32"/>
    </location>
</feature>
<evidence type="ECO:0000256" key="1">
    <source>
        <dbReference type="SAM" id="MobiDB-lite"/>
    </source>
</evidence>
<organism evidence="3 4">
    <name type="scientific">Kingella oralis ATCC 51147</name>
    <dbReference type="NCBI Taxonomy" id="629741"/>
    <lineage>
        <taxon>Bacteria</taxon>
        <taxon>Pseudomonadati</taxon>
        <taxon>Pseudomonadota</taxon>
        <taxon>Betaproteobacteria</taxon>
        <taxon>Neisseriales</taxon>
        <taxon>Neisseriaceae</taxon>
        <taxon>Kingella</taxon>
    </lineage>
</organism>
<dbReference type="STRING" id="629741.GCWU000324_00034"/>
<dbReference type="Proteomes" id="UP000003009">
    <property type="component" value="Unassembled WGS sequence"/>
</dbReference>
<feature type="chain" id="PRO_5002938168" description="DUF4124 domain-containing protein" evidence="2">
    <location>
        <begin position="33"/>
        <end position="154"/>
    </location>
</feature>
<feature type="region of interest" description="Disordered" evidence="1">
    <location>
        <begin position="50"/>
        <end position="125"/>
    </location>
</feature>
<proteinExistence type="predicted"/>
<evidence type="ECO:0000256" key="2">
    <source>
        <dbReference type="SAM" id="SignalP"/>
    </source>
</evidence>
<dbReference type="EMBL" id="ACJW02000001">
    <property type="protein sequence ID" value="EEP69561.1"/>
    <property type="molecule type" value="Genomic_DNA"/>
</dbReference>
<evidence type="ECO:0008006" key="5">
    <source>
        <dbReference type="Google" id="ProtNLM"/>
    </source>
</evidence>
<evidence type="ECO:0000313" key="4">
    <source>
        <dbReference type="Proteomes" id="UP000003009"/>
    </source>
</evidence>
<sequence>MCFDNLNKEKIMKTKIALSAIALAIAASSAIAADTSIFTWKQRSGATAFADTPPGLKMGRASTINVRTRTVTPPPVVKKDDPNMSTADKQAALNKEIEEENRRKEEANKKQMEEAKKENCKAAQMNKETVTKANAKNKDALIPKYDADIAKYCN</sequence>
<reference evidence="3" key="1">
    <citation type="submission" date="2009-04" db="EMBL/GenBank/DDBJ databases">
        <authorList>
            <person name="Weinstock G."/>
            <person name="Sodergren E."/>
            <person name="Clifton S."/>
            <person name="Fulton L."/>
            <person name="Fulton B."/>
            <person name="Courtney L."/>
            <person name="Fronick C."/>
            <person name="Harrison M."/>
            <person name="Strong C."/>
            <person name="Farmer C."/>
            <person name="Delahaunty K."/>
            <person name="Markovic C."/>
            <person name="Hall O."/>
            <person name="Minx P."/>
            <person name="Tomlinson C."/>
            <person name="Mitreva M."/>
            <person name="Nelson J."/>
            <person name="Hou S."/>
            <person name="Wollam A."/>
            <person name="Pepin K.H."/>
            <person name="Johnson M."/>
            <person name="Bhonagiri V."/>
            <person name="Nash W.E."/>
            <person name="Warren W."/>
            <person name="Chinwalla A."/>
            <person name="Mardis E.R."/>
            <person name="Wilson R.K."/>
        </authorList>
    </citation>
    <scope>NUCLEOTIDE SEQUENCE [LARGE SCALE GENOMIC DNA]</scope>
    <source>
        <strain evidence="3">ATCC 51147</strain>
    </source>
</reference>
<gene>
    <name evidence="3" type="ORF">GCWU000324_00034</name>
</gene>
<name>C4GEF1_9NEIS</name>
<dbReference type="AlphaFoldDB" id="C4GEF1"/>
<accession>C4GEF1</accession>
<keyword evidence="4" id="KW-1185">Reference proteome</keyword>
<comment type="caution">
    <text evidence="3">The sequence shown here is derived from an EMBL/GenBank/DDBJ whole genome shotgun (WGS) entry which is preliminary data.</text>
</comment>
<protein>
    <recommendedName>
        <fullName evidence="5">DUF4124 domain-containing protein</fullName>
    </recommendedName>
</protein>
<evidence type="ECO:0000313" key="3">
    <source>
        <dbReference type="EMBL" id="EEP69561.1"/>
    </source>
</evidence>
<dbReference type="HOGENOM" id="CLU_114924_0_0_4"/>
<feature type="compositionally biased region" description="Basic and acidic residues" evidence="1">
    <location>
        <begin position="100"/>
        <end position="120"/>
    </location>
</feature>